<evidence type="ECO:0000313" key="2">
    <source>
        <dbReference type="EMBL" id="CAN76572.1"/>
    </source>
</evidence>
<proteinExistence type="predicted"/>
<dbReference type="PANTHER" id="PTHR12436">
    <property type="entry name" value="80 KDA MCM3-ASSOCIATED PROTEIN"/>
    <property type="match status" value="1"/>
</dbReference>
<gene>
    <name evidence="2" type="ORF">VITISV_030218</name>
</gene>
<reference evidence="2" key="1">
    <citation type="journal article" date="2007" name="PLoS ONE">
        <title>The first genome sequence of an elite grapevine cultivar (Pinot noir Vitis vinifera L.): coping with a highly heterozygous genome.</title>
        <authorList>
            <person name="Velasco R."/>
            <person name="Zharkikh A."/>
            <person name="Troggio M."/>
            <person name="Cartwright D.A."/>
            <person name="Cestaro A."/>
            <person name="Pruss D."/>
            <person name="Pindo M."/>
            <person name="FitzGerald L.M."/>
            <person name="Vezzulli S."/>
            <person name="Reid J."/>
            <person name="Malacarne G."/>
            <person name="Iliev D."/>
            <person name="Coppola G."/>
            <person name="Wardell B."/>
            <person name="Micheletti D."/>
            <person name="Macalma T."/>
            <person name="Facci M."/>
            <person name="Mitchell J.T."/>
            <person name="Perazzolli M."/>
            <person name="Eldredge G."/>
            <person name="Gatto P."/>
            <person name="Oyzerski R."/>
            <person name="Moretto M."/>
            <person name="Gutin N."/>
            <person name="Stefanini M."/>
            <person name="Chen Y."/>
            <person name="Segala C."/>
            <person name="Davenport C."/>
            <person name="Dematte L."/>
            <person name="Mraz A."/>
            <person name="Battilana J."/>
            <person name="Stormo K."/>
            <person name="Costa F."/>
            <person name="Tao Q."/>
            <person name="Si-Ammour A."/>
            <person name="Harkins T."/>
            <person name="Lackey A."/>
            <person name="Perbost C."/>
            <person name="Taillon B."/>
            <person name="Stella A."/>
            <person name="Solovyev V."/>
            <person name="Fawcett J.A."/>
            <person name="Sterck L."/>
            <person name="Vandepoele K."/>
            <person name="Grando S.M."/>
            <person name="Toppo S."/>
            <person name="Moser C."/>
            <person name="Lanchbury J."/>
            <person name="Bogden R."/>
            <person name="Skolnick M."/>
            <person name="Sgaramella V."/>
            <person name="Bhatnagar S.K."/>
            <person name="Fontana P."/>
            <person name="Gutin A."/>
            <person name="Van de Peer Y."/>
            <person name="Salamini F."/>
            <person name="Viola R."/>
        </authorList>
    </citation>
    <scope>NUCLEOTIDE SEQUENCE</scope>
</reference>
<organism evidence="2">
    <name type="scientific">Vitis vinifera</name>
    <name type="common">Grape</name>
    <dbReference type="NCBI Taxonomy" id="29760"/>
    <lineage>
        <taxon>Eukaryota</taxon>
        <taxon>Viridiplantae</taxon>
        <taxon>Streptophyta</taxon>
        <taxon>Embryophyta</taxon>
        <taxon>Tracheophyta</taxon>
        <taxon>Spermatophyta</taxon>
        <taxon>Magnoliopsida</taxon>
        <taxon>eudicotyledons</taxon>
        <taxon>Gunneridae</taxon>
        <taxon>Pentapetalae</taxon>
        <taxon>rosids</taxon>
        <taxon>Vitales</taxon>
        <taxon>Vitaceae</taxon>
        <taxon>Viteae</taxon>
        <taxon>Vitis</taxon>
    </lineage>
</organism>
<dbReference type="InterPro" id="IPR005062">
    <property type="entry name" value="SAC3/GANP/THP3_conserved"/>
</dbReference>
<dbReference type="Pfam" id="PF03399">
    <property type="entry name" value="SAC3_GANP"/>
    <property type="match status" value="1"/>
</dbReference>
<dbReference type="ExpressionAtlas" id="A5B8E8">
    <property type="expression patterns" value="baseline and differential"/>
</dbReference>
<dbReference type="OrthoDB" id="21502at2759"/>
<evidence type="ECO:0000259" key="1">
    <source>
        <dbReference type="Pfam" id="PF03399"/>
    </source>
</evidence>
<dbReference type="PANTHER" id="PTHR12436:SF17">
    <property type="entry name" value="SAC3 FAMILY PROTEIN B"/>
    <property type="match status" value="1"/>
</dbReference>
<dbReference type="AlphaFoldDB" id="A5B8E8"/>
<feature type="domain" description="SAC3/GANP/THP3 conserved" evidence="1">
    <location>
        <begin position="1"/>
        <end position="104"/>
    </location>
</feature>
<dbReference type="EMBL" id="AM450267">
    <property type="protein sequence ID" value="CAN76572.1"/>
    <property type="molecule type" value="Genomic_DNA"/>
</dbReference>
<name>A5B8E8_VITVI</name>
<dbReference type="Gene3D" id="1.25.40.990">
    <property type="match status" value="1"/>
</dbReference>
<sequence>MYNFLWDRMRAIRMDLRMQHIFDLQAISMLEQMIRLHIIAMHELCEYTKGEGFSEGFDAHLNIEQMNKTSVELFQMYDDHRKKGIIVPTEKEFRGYYALLKLDKHPGYKVSYWLLTA</sequence>
<accession>A5B8E8</accession>
<protein>
    <recommendedName>
        <fullName evidence="1">SAC3/GANP/THP3 conserved domain-containing protein</fullName>
    </recommendedName>
</protein>
<dbReference type="InterPro" id="IPR045107">
    <property type="entry name" value="SAC3/GANP/THP3"/>
</dbReference>